<protein>
    <submittedName>
        <fullName evidence="2">DUF309 domain-containing protein</fullName>
    </submittedName>
</protein>
<dbReference type="Proteomes" id="UP000386847">
    <property type="component" value="Chromosome"/>
</dbReference>
<organism evidence="2 3">
    <name type="scientific">Raineyella fluvialis</name>
    <dbReference type="NCBI Taxonomy" id="2662261"/>
    <lineage>
        <taxon>Bacteria</taxon>
        <taxon>Bacillati</taxon>
        <taxon>Actinomycetota</taxon>
        <taxon>Actinomycetes</taxon>
        <taxon>Propionibacteriales</taxon>
        <taxon>Propionibacteriaceae</taxon>
        <taxon>Raineyella</taxon>
    </lineage>
</organism>
<accession>A0A5Q2FEN6</accession>
<dbReference type="AlphaFoldDB" id="A0A5Q2FEN6"/>
<sequence>MRDRDASGRPVNARPRDALGRPLARGLEDVAERVPQRTRTPFEALEDAQDYLDRGLPFQAHEVLEDQWKAADDPWRGLWQGLAQLAVALTHQRRGNLRGARSVASRAAQRLEPYASMAPYGIDVTALVSWSHALVADPDGDVPVPRIRD</sequence>
<dbReference type="Pfam" id="PF03745">
    <property type="entry name" value="DUF309"/>
    <property type="match status" value="1"/>
</dbReference>
<gene>
    <name evidence="2" type="ORF">Rai3103_14600</name>
</gene>
<dbReference type="Gene3D" id="1.10.3450.10">
    <property type="entry name" value="TTHA0068-like"/>
    <property type="match status" value="1"/>
</dbReference>
<dbReference type="SUPFAM" id="SSF140663">
    <property type="entry name" value="TTHA0068-like"/>
    <property type="match status" value="1"/>
</dbReference>
<dbReference type="InterPro" id="IPR023203">
    <property type="entry name" value="TTHA0068_sf"/>
</dbReference>
<dbReference type="KEGG" id="rain:Rai3103_14600"/>
<dbReference type="PANTHER" id="PTHR34796:SF1">
    <property type="entry name" value="EXPRESSED PROTEIN"/>
    <property type="match status" value="1"/>
</dbReference>
<proteinExistence type="predicted"/>
<evidence type="ECO:0000256" key="1">
    <source>
        <dbReference type="SAM" id="MobiDB-lite"/>
    </source>
</evidence>
<dbReference type="InterPro" id="IPR005500">
    <property type="entry name" value="DUF309"/>
</dbReference>
<name>A0A5Q2FEN6_9ACTN</name>
<dbReference type="EMBL" id="CP045725">
    <property type="protein sequence ID" value="QGF25269.1"/>
    <property type="molecule type" value="Genomic_DNA"/>
</dbReference>
<dbReference type="PANTHER" id="PTHR34796">
    <property type="entry name" value="EXPRESSED PROTEIN"/>
    <property type="match status" value="1"/>
</dbReference>
<feature type="region of interest" description="Disordered" evidence="1">
    <location>
        <begin position="1"/>
        <end position="25"/>
    </location>
</feature>
<evidence type="ECO:0000313" key="2">
    <source>
        <dbReference type="EMBL" id="QGF25269.1"/>
    </source>
</evidence>
<keyword evidence="3" id="KW-1185">Reference proteome</keyword>
<reference evidence="2 3" key="1">
    <citation type="submission" date="2019-10" db="EMBL/GenBank/DDBJ databases">
        <title>Genomic analysis of Raineyella sp. CBA3103.</title>
        <authorList>
            <person name="Roh S.W."/>
        </authorList>
    </citation>
    <scope>NUCLEOTIDE SEQUENCE [LARGE SCALE GENOMIC DNA]</scope>
    <source>
        <strain evidence="2 3">CBA3103</strain>
    </source>
</reference>
<evidence type="ECO:0000313" key="3">
    <source>
        <dbReference type="Proteomes" id="UP000386847"/>
    </source>
</evidence>